<proteinExistence type="predicted"/>
<name>A0ACC2IJN8_9PLEO</name>
<evidence type="ECO:0000313" key="1">
    <source>
        <dbReference type="EMBL" id="KAJ8115415.1"/>
    </source>
</evidence>
<gene>
    <name evidence="1" type="ORF">OPT61_g2930</name>
</gene>
<comment type="caution">
    <text evidence="1">The sequence shown here is derived from an EMBL/GenBank/DDBJ whole genome shotgun (WGS) entry which is preliminary data.</text>
</comment>
<accession>A0ACC2IJN8</accession>
<sequence length="184" mass="21015">MPTNQHFKHESDGATDRTILVCVFTTVSVFFALMLLAHLLKRLTRKRTEDLEECNYLFSSRETERSYNTFCPSLHEASLHDPEIRRMLRHERVRNDISGVYQISVRRLDEDESSLSSDSSLSSSEGFSEYGQGDADDEESSESDSDSESSDDSDEEDAAMGEEWLSSFRRPVLSKRISVLRGTR</sequence>
<protein>
    <submittedName>
        <fullName evidence="1">Uncharacterized protein</fullName>
    </submittedName>
</protein>
<reference evidence="1" key="1">
    <citation type="submission" date="2022-11" db="EMBL/GenBank/DDBJ databases">
        <title>Genome Sequence of Boeremia exigua.</title>
        <authorList>
            <person name="Buettner E."/>
        </authorList>
    </citation>
    <scope>NUCLEOTIDE SEQUENCE</scope>
    <source>
        <strain evidence="1">CU02</strain>
    </source>
</reference>
<dbReference type="Proteomes" id="UP001153331">
    <property type="component" value="Unassembled WGS sequence"/>
</dbReference>
<evidence type="ECO:0000313" key="2">
    <source>
        <dbReference type="Proteomes" id="UP001153331"/>
    </source>
</evidence>
<dbReference type="EMBL" id="JAPHNI010000141">
    <property type="protein sequence ID" value="KAJ8115415.1"/>
    <property type="molecule type" value="Genomic_DNA"/>
</dbReference>
<organism evidence="1 2">
    <name type="scientific">Boeremia exigua</name>
    <dbReference type="NCBI Taxonomy" id="749465"/>
    <lineage>
        <taxon>Eukaryota</taxon>
        <taxon>Fungi</taxon>
        <taxon>Dikarya</taxon>
        <taxon>Ascomycota</taxon>
        <taxon>Pezizomycotina</taxon>
        <taxon>Dothideomycetes</taxon>
        <taxon>Pleosporomycetidae</taxon>
        <taxon>Pleosporales</taxon>
        <taxon>Pleosporineae</taxon>
        <taxon>Didymellaceae</taxon>
        <taxon>Boeremia</taxon>
    </lineage>
</organism>
<keyword evidence="2" id="KW-1185">Reference proteome</keyword>